<name>A0A836LYL7_ACIBA</name>
<sequence length="66" mass="7015">MAAATQNTDETLASTDEQATTKPKNTRNKTNKTTETQNTQAGDEKASDQGDLCPEDGASQDEGKLI</sequence>
<comment type="caution">
    <text evidence="2">The sequence shown here is derived from an EMBL/GenBank/DDBJ whole genome shotgun (WGS) entry which is preliminary data.</text>
</comment>
<dbReference type="Proteomes" id="UP000027309">
    <property type="component" value="Unassembled WGS sequence"/>
</dbReference>
<evidence type="ECO:0000313" key="3">
    <source>
        <dbReference type="Proteomes" id="UP000027309"/>
    </source>
</evidence>
<gene>
    <name evidence="2" type="ORF">J572_3333</name>
</gene>
<accession>A0A836LYL7</accession>
<feature type="region of interest" description="Disordered" evidence="1">
    <location>
        <begin position="1"/>
        <end position="66"/>
    </location>
</feature>
<reference evidence="2 3" key="1">
    <citation type="submission" date="2014-04" db="EMBL/GenBank/DDBJ databases">
        <title>Comparative genomics and transcriptomics to identify genetic mechanisms underlying the emergence of carbapenem resistant Acinetobacter baumannii (CRAb).</title>
        <authorList>
            <person name="Harris A.D."/>
            <person name="Johnson K.J."/>
            <person name="George J."/>
            <person name="Nadendla S."/>
            <person name="Daugherty S.C."/>
            <person name="Parankush S."/>
            <person name="Sadzewicz L."/>
            <person name="Tallon L."/>
            <person name="Sengamalay N."/>
            <person name="Hazen T.H."/>
            <person name="Rasko D.A."/>
        </authorList>
    </citation>
    <scope>NUCLEOTIDE SEQUENCE [LARGE SCALE GENOMIC DNA]</scope>
    <source>
        <strain evidence="2 3">1499986</strain>
    </source>
</reference>
<evidence type="ECO:0000313" key="2">
    <source>
        <dbReference type="EMBL" id="KCY00090.1"/>
    </source>
</evidence>
<proteinExistence type="predicted"/>
<dbReference type="EMBL" id="JMOA01000056">
    <property type="protein sequence ID" value="KCY00090.1"/>
    <property type="molecule type" value="Genomic_DNA"/>
</dbReference>
<evidence type="ECO:0000256" key="1">
    <source>
        <dbReference type="SAM" id="MobiDB-lite"/>
    </source>
</evidence>
<dbReference type="AlphaFoldDB" id="A0A836LYL7"/>
<protein>
    <submittedName>
        <fullName evidence="2">Uncharacterized protein</fullName>
    </submittedName>
</protein>
<feature type="compositionally biased region" description="Polar residues" evidence="1">
    <location>
        <begin position="1"/>
        <end position="18"/>
    </location>
</feature>
<organism evidence="2 3">
    <name type="scientific">Acinetobacter baumannii 1499986</name>
    <dbReference type="NCBI Taxonomy" id="1310673"/>
    <lineage>
        <taxon>Bacteria</taxon>
        <taxon>Pseudomonadati</taxon>
        <taxon>Pseudomonadota</taxon>
        <taxon>Gammaproteobacteria</taxon>
        <taxon>Moraxellales</taxon>
        <taxon>Moraxellaceae</taxon>
        <taxon>Acinetobacter</taxon>
        <taxon>Acinetobacter calcoaceticus/baumannii complex</taxon>
    </lineage>
</organism>